<protein>
    <submittedName>
        <fullName evidence="2">Uncharacterized protein</fullName>
    </submittedName>
</protein>
<keyword evidence="3" id="KW-1185">Reference proteome</keyword>
<dbReference type="EMBL" id="JBHTMK010000051">
    <property type="protein sequence ID" value="MFD1371093.1"/>
    <property type="molecule type" value="Genomic_DNA"/>
</dbReference>
<accession>A0ABW4AKM3</accession>
<gene>
    <name evidence="2" type="ORF">ACFQ5G_37665</name>
</gene>
<evidence type="ECO:0000256" key="1">
    <source>
        <dbReference type="SAM" id="SignalP"/>
    </source>
</evidence>
<evidence type="ECO:0000313" key="2">
    <source>
        <dbReference type="EMBL" id="MFD1371093.1"/>
    </source>
</evidence>
<evidence type="ECO:0000313" key="3">
    <source>
        <dbReference type="Proteomes" id="UP001597183"/>
    </source>
</evidence>
<dbReference type="RefSeq" id="WP_317789558.1">
    <property type="nucleotide sequence ID" value="NZ_AP028461.1"/>
</dbReference>
<organism evidence="2 3">
    <name type="scientific">Actinoplanes sichuanensis</name>
    <dbReference type="NCBI Taxonomy" id="512349"/>
    <lineage>
        <taxon>Bacteria</taxon>
        <taxon>Bacillati</taxon>
        <taxon>Actinomycetota</taxon>
        <taxon>Actinomycetes</taxon>
        <taxon>Micromonosporales</taxon>
        <taxon>Micromonosporaceae</taxon>
        <taxon>Actinoplanes</taxon>
    </lineage>
</organism>
<comment type="caution">
    <text evidence="2">The sequence shown here is derived from an EMBL/GenBank/DDBJ whole genome shotgun (WGS) entry which is preliminary data.</text>
</comment>
<proteinExistence type="predicted"/>
<name>A0ABW4AKM3_9ACTN</name>
<feature type="signal peptide" evidence="1">
    <location>
        <begin position="1"/>
        <end position="32"/>
    </location>
</feature>
<reference evidence="3" key="1">
    <citation type="journal article" date="2019" name="Int. J. Syst. Evol. Microbiol.">
        <title>The Global Catalogue of Microorganisms (GCM) 10K type strain sequencing project: providing services to taxonomists for standard genome sequencing and annotation.</title>
        <authorList>
            <consortium name="The Broad Institute Genomics Platform"/>
            <consortium name="The Broad Institute Genome Sequencing Center for Infectious Disease"/>
            <person name="Wu L."/>
            <person name="Ma J."/>
        </authorList>
    </citation>
    <scope>NUCLEOTIDE SEQUENCE [LARGE SCALE GENOMIC DNA]</scope>
    <source>
        <strain evidence="3">CCM 7526</strain>
    </source>
</reference>
<dbReference type="Proteomes" id="UP001597183">
    <property type="component" value="Unassembled WGS sequence"/>
</dbReference>
<keyword evidence="1" id="KW-0732">Signal</keyword>
<feature type="chain" id="PRO_5045221958" evidence="1">
    <location>
        <begin position="33"/>
        <end position="542"/>
    </location>
</feature>
<sequence>MISSIARGVVRGALALAVAATVTAAGATAAQAATPRLSLTALAFENSTVDATSGSVVDDLTWTIKNTDPDADGLSGSVTLRMRSSITGAYVGHETTVKFEYDRTCCNGAEYVSGTPQESTYRYSFVVPRWADATSATWEVTNVSAVSEGVTLSAGAGKLAGFASKVTAATSIDASGPSLDQLELEQGGYPGRPYLYVADGAKYARYSFWAQDQQSGFWKGTIKLAGPGGQSITTPFTWDYSPYSTGTNCGSVSGGDLYQMACNVDVTLPVGAAAGSWRVAQMVLFNNAGARSTYKNPQSTAVTVTSNAVMTASGFAIDPVEADNWRKSVDGTVSFQVAGARKGISSVLLDFDTFSCGQRGNLAVSGDTVSIPFVMYDRTEKCTVTGIAVIDGAGDVSLYGSRYGAPEPGLTVRRKASTTPPVVTGAALDVTSVPASEAAWTSIGLTIQAQVLTAPIDEITLYMYDSAGTETQLSFGGTSQAADGSLQQWVSLPYWQEILPGTYTIGFKLADEGGLSSKWGMVGDAESHDIPGGPLSLTVTEG</sequence>